<accession>A0A7S9QBZ7</accession>
<keyword evidence="6" id="KW-1185">Reference proteome</keyword>
<feature type="domain" description="HpcH/HpaI aldolase/citrate lyase" evidence="4">
    <location>
        <begin position="17"/>
        <end position="215"/>
    </location>
</feature>
<dbReference type="SUPFAM" id="SSF51621">
    <property type="entry name" value="Phosphoenolpyruvate/pyruvate domain"/>
    <property type="match status" value="1"/>
</dbReference>
<dbReference type="PANTHER" id="PTHR30502:SF0">
    <property type="entry name" value="PHOSPHOENOLPYRUVATE CARBOXYLASE FAMILY PROTEIN"/>
    <property type="match status" value="1"/>
</dbReference>
<dbReference type="InterPro" id="IPR015813">
    <property type="entry name" value="Pyrv/PenolPyrv_kinase-like_dom"/>
</dbReference>
<gene>
    <name evidence="5" type="ORF">I0K15_18210</name>
</gene>
<proteinExistence type="inferred from homology"/>
<dbReference type="KEGG" id="poz:I0K15_18210"/>
<dbReference type="EMBL" id="CP064942">
    <property type="protein sequence ID" value="QPH53688.1"/>
    <property type="molecule type" value="Genomic_DNA"/>
</dbReference>
<comment type="similarity">
    <text evidence="1">Belongs to the HpcH/HpaI aldolase family.</text>
</comment>
<dbReference type="GO" id="GO:0016832">
    <property type="term" value="F:aldehyde-lyase activity"/>
    <property type="evidence" value="ECO:0007669"/>
    <property type="project" value="TreeGrafter"/>
</dbReference>
<name>A0A7S9QBZ7_9RHOB</name>
<evidence type="ECO:0000256" key="2">
    <source>
        <dbReference type="ARBA" id="ARBA00022723"/>
    </source>
</evidence>
<reference evidence="5 6" key="1">
    <citation type="submission" date="2020-11" db="EMBL/GenBank/DDBJ databases">
        <title>Description of Pontivivens ytuae sp. nov. isolated from deep sea sediment of Mariana Trench.</title>
        <authorList>
            <person name="Wang Z."/>
            <person name="Sun Q.-L."/>
            <person name="Xu X.-D."/>
            <person name="Tang Y.-Z."/>
            <person name="Zhang J."/>
        </authorList>
    </citation>
    <scope>NUCLEOTIDE SEQUENCE [LARGE SCALE GENOMIC DNA]</scope>
    <source>
        <strain evidence="5 6">MT2928</strain>
    </source>
</reference>
<dbReference type="Pfam" id="PF03328">
    <property type="entry name" value="HpcH_HpaI"/>
    <property type="match status" value="1"/>
</dbReference>
<dbReference type="GO" id="GO:0046872">
    <property type="term" value="F:metal ion binding"/>
    <property type="evidence" value="ECO:0007669"/>
    <property type="project" value="UniProtKB-KW"/>
</dbReference>
<keyword evidence="3" id="KW-0456">Lyase</keyword>
<dbReference type="GO" id="GO:0005737">
    <property type="term" value="C:cytoplasm"/>
    <property type="evidence" value="ECO:0007669"/>
    <property type="project" value="TreeGrafter"/>
</dbReference>
<protein>
    <submittedName>
        <fullName evidence="5">Aldolase</fullName>
    </submittedName>
</protein>
<evidence type="ECO:0000256" key="3">
    <source>
        <dbReference type="ARBA" id="ARBA00023239"/>
    </source>
</evidence>
<organism evidence="5 6">
    <name type="scientific">Pontivivens ytuae</name>
    <dbReference type="NCBI Taxonomy" id="2789856"/>
    <lineage>
        <taxon>Bacteria</taxon>
        <taxon>Pseudomonadati</taxon>
        <taxon>Pseudomonadota</taxon>
        <taxon>Alphaproteobacteria</taxon>
        <taxon>Rhodobacterales</taxon>
        <taxon>Paracoccaceae</taxon>
        <taxon>Pontivivens</taxon>
    </lineage>
</organism>
<keyword evidence="2" id="KW-0479">Metal-binding</keyword>
<dbReference type="InterPro" id="IPR050251">
    <property type="entry name" value="HpcH-HpaI_aldolase"/>
</dbReference>
<evidence type="ECO:0000313" key="6">
    <source>
        <dbReference type="Proteomes" id="UP000594800"/>
    </source>
</evidence>
<dbReference type="AlphaFoldDB" id="A0A7S9QBZ7"/>
<dbReference type="Gene3D" id="3.20.20.60">
    <property type="entry name" value="Phosphoenolpyruvate-binding domains"/>
    <property type="match status" value="1"/>
</dbReference>
<evidence type="ECO:0000313" key="5">
    <source>
        <dbReference type="EMBL" id="QPH53688.1"/>
    </source>
</evidence>
<sequence length="260" mass="27963">MTRDLSALLTSEGPVLGTWSQIAAPEMVDLIGLNGFRFTIIDCEHGVFGIETAENLARAADANDIACAVRVPRNDPVLIMKALDAGIRHVVIPNLESAADAARAVAATRFAPHGLRGACPCCRSGGHFIRNWDDYVTAEEARVGIIGLVETVEGNRAIREICETQGLRALMFGPFDLSVSMGLNGNWRHNDVRAAVTDMVACATEAEIPVMMPVFSPDPSECGELMAFWREKGVDCFVIGSDKILIASAFAEWTTGLAQT</sequence>
<dbReference type="PANTHER" id="PTHR30502">
    <property type="entry name" value="2-KETO-3-DEOXY-L-RHAMNONATE ALDOLASE"/>
    <property type="match status" value="1"/>
</dbReference>
<dbReference type="InterPro" id="IPR040442">
    <property type="entry name" value="Pyrv_kinase-like_dom_sf"/>
</dbReference>
<dbReference type="Proteomes" id="UP000594800">
    <property type="component" value="Chromosome"/>
</dbReference>
<dbReference type="RefSeq" id="WP_196102897.1">
    <property type="nucleotide sequence ID" value="NZ_CP064942.1"/>
</dbReference>
<dbReference type="InterPro" id="IPR005000">
    <property type="entry name" value="Aldolase/citrate-lyase_domain"/>
</dbReference>
<evidence type="ECO:0000259" key="4">
    <source>
        <dbReference type="Pfam" id="PF03328"/>
    </source>
</evidence>
<evidence type="ECO:0000256" key="1">
    <source>
        <dbReference type="ARBA" id="ARBA00005568"/>
    </source>
</evidence>